<keyword evidence="4 7" id="KW-0812">Transmembrane</keyword>
<evidence type="ECO:0000256" key="2">
    <source>
        <dbReference type="ARBA" id="ARBA00007467"/>
    </source>
</evidence>
<dbReference type="PANTHER" id="PTHR10981:SF0">
    <property type="entry name" value="BATTENIN"/>
    <property type="match status" value="1"/>
</dbReference>
<evidence type="ECO:0000313" key="9">
    <source>
        <dbReference type="Proteomes" id="UP001461498"/>
    </source>
</evidence>
<dbReference type="Pfam" id="PF02487">
    <property type="entry name" value="CLN3"/>
    <property type="match status" value="1"/>
</dbReference>
<proteinExistence type="inferred from homology"/>
<keyword evidence="9" id="KW-1185">Reference proteome</keyword>
<dbReference type="GO" id="GO:0007040">
    <property type="term" value="P:lysosome organization"/>
    <property type="evidence" value="ECO:0007669"/>
    <property type="project" value="TreeGrafter"/>
</dbReference>
<dbReference type="GO" id="GO:0051453">
    <property type="term" value="P:regulation of intracellular pH"/>
    <property type="evidence" value="ECO:0007669"/>
    <property type="project" value="TreeGrafter"/>
</dbReference>
<feature type="transmembrane region" description="Helical" evidence="7">
    <location>
        <begin position="109"/>
        <end position="132"/>
    </location>
</feature>
<evidence type="ECO:0000256" key="3">
    <source>
        <dbReference type="ARBA" id="ARBA00022448"/>
    </source>
</evidence>
<feature type="transmembrane region" description="Helical" evidence="7">
    <location>
        <begin position="175"/>
        <end position="192"/>
    </location>
</feature>
<dbReference type="Proteomes" id="UP001461498">
    <property type="component" value="Unassembled WGS sequence"/>
</dbReference>
<comment type="subcellular location">
    <subcellularLocation>
        <location evidence="1">Endomembrane system</location>
        <topology evidence="1">Multi-pass membrane protein</topology>
    </subcellularLocation>
    <subcellularLocation>
        <location evidence="7">Lysosome membrane</location>
        <topology evidence="7">Multi-pass membrane protein</topology>
    </subcellularLocation>
</comment>
<name>A0AAW1D0I3_9HEMI</name>
<reference evidence="8 9" key="1">
    <citation type="submission" date="2022-12" db="EMBL/GenBank/DDBJ databases">
        <title>Chromosome-level genome assembly of true bugs.</title>
        <authorList>
            <person name="Ma L."/>
            <person name="Li H."/>
        </authorList>
    </citation>
    <scope>NUCLEOTIDE SEQUENCE [LARGE SCALE GENOMIC DNA]</scope>
    <source>
        <strain evidence="8">Lab_2022b</strain>
    </source>
</reference>
<evidence type="ECO:0000256" key="6">
    <source>
        <dbReference type="ARBA" id="ARBA00023136"/>
    </source>
</evidence>
<dbReference type="GO" id="GO:0005765">
    <property type="term" value="C:lysosomal membrane"/>
    <property type="evidence" value="ECO:0007669"/>
    <property type="project" value="UniProtKB-SubCell"/>
</dbReference>
<dbReference type="PANTHER" id="PTHR10981">
    <property type="entry name" value="BATTENIN"/>
    <property type="match status" value="1"/>
</dbReference>
<dbReference type="EMBL" id="JAPXFL010000007">
    <property type="protein sequence ID" value="KAK9504523.1"/>
    <property type="molecule type" value="Genomic_DNA"/>
</dbReference>
<dbReference type="AlphaFoldDB" id="A0AAW1D0I3"/>
<protein>
    <recommendedName>
        <fullName evidence="7">Battenin</fullName>
    </recommendedName>
</protein>
<keyword evidence="3" id="KW-0813">Transport</keyword>
<dbReference type="PRINTS" id="PR01315">
    <property type="entry name" value="BATTENIN"/>
</dbReference>
<dbReference type="SUPFAM" id="SSF103473">
    <property type="entry name" value="MFS general substrate transporter"/>
    <property type="match status" value="1"/>
</dbReference>
<dbReference type="GO" id="GO:0012505">
    <property type="term" value="C:endomembrane system"/>
    <property type="evidence" value="ECO:0007669"/>
    <property type="project" value="UniProtKB-SubCell"/>
</dbReference>
<evidence type="ECO:0000256" key="1">
    <source>
        <dbReference type="ARBA" id="ARBA00004127"/>
    </source>
</evidence>
<feature type="transmembrane region" description="Helical" evidence="7">
    <location>
        <begin position="82"/>
        <end position="102"/>
    </location>
</feature>
<comment type="similarity">
    <text evidence="2 7">Belongs to the battenin family.</text>
</comment>
<comment type="caution">
    <text evidence="8">The sequence shown here is derived from an EMBL/GenBank/DDBJ whole genome shotgun (WGS) entry which is preliminary data.</text>
</comment>
<dbReference type="InterPro" id="IPR036259">
    <property type="entry name" value="MFS_trans_sf"/>
</dbReference>
<feature type="transmembrane region" description="Helical" evidence="7">
    <location>
        <begin position="144"/>
        <end position="163"/>
    </location>
</feature>
<keyword evidence="7" id="KW-0458">Lysosome</keyword>
<gene>
    <name evidence="8" type="ORF">O3M35_010839</name>
</gene>
<sequence length="246" mass="27060">MVKLIIGYWFMGLCNNIGYVVALTAAHDLLAEISEPQNNEAEKKDFKRDCNVISTGAVLLADIVPSIFVKLVAPFLPLFIKIRFMIAILLTASGFLLIAFGFQTLNSSWVGIIGVIFMSLSSGLGESSALAYTAFFPTDNALSAWSSGTGGAGVIGATMYAVLREIGLSIRYSMIIMLMWPIIMAISFYVLIPHPKIDRKKSVITKIETATKEEIKSHIPQIEDPHSFKAKLLIIKGIFFIYTLPF</sequence>
<dbReference type="InterPro" id="IPR003492">
    <property type="entry name" value="Battenin_disease_Cln3"/>
</dbReference>
<evidence type="ECO:0000313" key="8">
    <source>
        <dbReference type="EMBL" id="KAK9504523.1"/>
    </source>
</evidence>
<evidence type="ECO:0000256" key="7">
    <source>
        <dbReference type="RuleBase" id="RU361113"/>
    </source>
</evidence>
<keyword evidence="6 7" id="KW-0472">Membrane</keyword>
<keyword evidence="5 7" id="KW-1133">Transmembrane helix</keyword>
<evidence type="ECO:0000256" key="4">
    <source>
        <dbReference type="ARBA" id="ARBA00022692"/>
    </source>
</evidence>
<accession>A0AAW1D0I3</accession>
<organism evidence="8 9">
    <name type="scientific">Rhynocoris fuscipes</name>
    <dbReference type="NCBI Taxonomy" id="488301"/>
    <lineage>
        <taxon>Eukaryota</taxon>
        <taxon>Metazoa</taxon>
        <taxon>Ecdysozoa</taxon>
        <taxon>Arthropoda</taxon>
        <taxon>Hexapoda</taxon>
        <taxon>Insecta</taxon>
        <taxon>Pterygota</taxon>
        <taxon>Neoptera</taxon>
        <taxon>Paraneoptera</taxon>
        <taxon>Hemiptera</taxon>
        <taxon>Heteroptera</taxon>
        <taxon>Panheteroptera</taxon>
        <taxon>Cimicomorpha</taxon>
        <taxon>Reduviidae</taxon>
        <taxon>Harpactorinae</taxon>
        <taxon>Harpactorini</taxon>
        <taxon>Rhynocoris</taxon>
    </lineage>
</organism>
<comment type="caution">
    <text evidence="7">Lacks conserved residue(s) required for the propagation of feature annotation.</text>
</comment>
<feature type="transmembrane region" description="Helical" evidence="7">
    <location>
        <begin position="6"/>
        <end position="31"/>
    </location>
</feature>
<evidence type="ECO:0000256" key="5">
    <source>
        <dbReference type="ARBA" id="ARBA00022989"/>
    </source>
</evidence>